<keyword evidence="2" id="KW-1185">Reference proteome</keyword>
<sequence length="136" mass="14831">MIIANLAISFAIKLDQGPCYQGINVCEQEAGPLLRALIKDPKSSPCCLYIADIVGANRVDECICIEIKNSKLEIIITNTLSALRRHFPIVGGRYGGWNNDPLDYSVSLSPAVLRADVAALIEACGYDPHKYKCSSF</sequence>
<comment type="caution">
    <text evidence="1">The sequence shown here is derived from an EMBL/GenBank/DDBJ whole genome shotgun (WGS) entry which is preliminary data.</text>
</comment>
<dbReference type="EMBL" id="JBDFQZ010000013">
    <property type="protein sequence ID" value="KAK9668022.1"/>
    <property type="molecule type" value="Genomic_DNA"/>
</dbReference>
<name>A0AAW1GZU0_SAPOF</name>
<dbReference type="Proteomes" id="UP001443914">
    <property type="component" value="Unassembled WGS sequence"/>
</dbReference>
<protein>
    <submittedName>
        <fullName evidence="1">Uncharacterized protein</fullName>
    </submittedName>
</protein>
<evidence type="ECO:0000313" key="1">
    <source>
        <dbReference type="EMBL" id="KAK9668022.1"/>
    </source>
</evidence>
<accession>A0AAW1GZU0</accession>
<reference evidence="1" key="1">
    <citation type="submission" date="2024-03" db="EMBL/GenBank/DDBJ databases">
        <title>WGS assembly of Saponaria officinalis var. Norfolk2.</title>
        <authorList>
            <person name="Jenkins J."/>
            <person name="Shu S."/>
            <person name="Grimwood J."/>
            <person name="Barry K."/>
            <person name="Goodstein D."/>
            <person name="Schmutz J."/>
            <person name="Leebens-Mack J."/>
            <person name="Osbourn A."/>
        </authorList>
    </citation>
    <scope>NUCLEOTIDE SEQUENCE [LARGE SCALE GENOMIC DNA]</scope>
    <source>
        <strain evidence="1">JIC</strain>
    </source>
</reference>
<evidence type="ECO:0000313" key="2">
    <source>
        <dbReference type="Proteomes" id="UP001443914"/>
    </source>
</evidence>
<gene>
    <name evidence="1" type="ORF">RND81_13G029700</name>
</gene>
<organism evidence="1 2">
    <name type="scientific">Saponaria officinalis</name>
    <name type="common">Common soapwort</name>
    <name type="synonym">Lychnis saponaria</name>
    <dbReference type="NCBI Taxonomy" id="3572"/>
    <lineage>
        <taxon>Eukaryota</taxon>
        <taxon>Viridiplantae</taxon>
        <taxon>Streptophyta</taxon>
        <taxon>Embryophyta</taxon>
        <taxon>Tracheophyta</taxon>
        <taxon>Spermatophyta</taxon>
        <taxon>Magnoliopsida</taxon>
        <taxon>eudicotyledons</taxon>
        <taxon>Gunneridae</taxon>
        <taxon>Pentapetalae</taxon>
        <taxon>Caryophyllales</taxon>
        <taxon>Caryophyllaceae</taxon>
        <taxon>Caryophylleae</taxon>
        <taxon>Saponaria</taxon>
    </lineage>
</organism>
<proteinExistence type="predicted"/>
<dbReference type="AlphaFoldDB" id="A0AAW1GZU0"/>